<dbReference type="InterPro" id="IPR036844">
    <property type="entry name" value="Hint_dom_sf"/>
</dbReference>
<evidence type="ECO:0000313" key="2">
    <source>
        <dbReference type="Proteomes" id="UP001144096"/>
    </source>
</evidence>
<dbReference type="AlphaFoldDB" id="A0A9X2SN62"/>
<sequence length="199" mass="22144">MRPARATTRQIKDIKIGDQIADAEPDSPQLQRHRVENIHVTDADRDFVDLTVTTPDGRATITTTAHHLFWNATAHAWHSAADLKSGTWLDTPRGGHAKLISSHRFAASTRTYNLTVSDVHTYYVLADRTPILVHNGAAPAPLHWAGLESKTISTRWLTSLSASVRKCMRIGRTICTGKTSSERRSIQVVQWRSTSASRE</sequence>
<dbReference type="Gene3D" id="2.170.16.10">
    <property type="entry name" value="Hedgehog/Intein (Hint) domain"/>
    <property type="match status" value="1"/>
</dbReference>
<dbReference type="NCBIfam" id="TIGR01443">
    <property type="entry name" value="intein_Cterm"/>
    <property type="match status" value="1"/>
</dbReference>
<name>A0A9X2SN62_9PSEU</name>
<protein>
    <submittedName>
        <fullName evidence="1">Hint domain-containing protein</fullName>
    </submittedName>
</protein>
<proteinExistence type="predicted"/>
<dbReference type="InterPro" id="IPR030934">
    <property type="entry name" value="Intein_C"/>
</dbReference>
<dbReference type="Pfam" id="PF07591">
    <property type="entry name" value="PT-HINT"/>
    <property type="match status" value="1"/>
</dbReference>
<evidence type="ECO:0000313" key="1">
    <source>
        <dbReference type="EMBL" id="MCR6488409.1"/>
    </source>
</evidence>
<dbReference type="CDD" id="cd00081">
    <property type="entry name" value="Hint"/>
    <property type="match status" value="1"/>
</dbReference>
<organism evidence="1 2">
    <name type="scientific">Amycolatopsis iheyensis</name>
    <dbReference type="NCBI Taxonomy" id="2945988"/>
    <lineage>
        <taxon>Bacteria</taxon>
        <taxon>Bacillati</taxon>
        <taxon>Actinomycetota</taxon>
        <taxon>Actinomycetes</taxon>
        <taxon>Pseudonocardiales</taxon>
        <taxon>Pseudonocardiaceae</taxon>
        <taxon>Amycolatopsis</taxon>
    </lineage>
</organism>
<dbReference type="Proteomes" id="UP001144096">
    <property type="component" value="Unassembled WGS sequence"/>
</dbReference>
<accession>A0A9X2SN62</accession>
<dbReference type="RefSeq" id="WP_257924974.1">
    <property type="nucleotide sequence ID" value="NZ_JAMXQV010000025.1"/>
</dbReference>
<comment type="caution">
    <text evidence="1">The sequence shown here is derived from an EMBL/GenBank/DDBJ whole genome shotgun (WGS) entry which is preliminary data.</text>
</comment>
<gene>
    <name evidence="1" type="ORF">M8542_36830</name>
</gene>
<dbReference type="EMBL" id="JAMXQV010000025">
    <property type="protein sequence ID" value="MCR6488409.1"/>
    <property type="molecule type" value="Genomic_DNA"/>
</dbReference>
<dbReference type="SUPFAM" id="SSF51294">
    <property type="entry name" value="Hedgehog/intein (Hint) domain"/>
    <property type="match status" value="1"/>
</dbReference>
<keyword evidence="2" id="KW-1185">Reference proteome</keyword>
<reference evidence="1" key="1">
    <citation type="submission" date="2022-06" db="EMBL/GenBank/DDBJ databases">
        <title>Amycolatopsis iheyaensis sp. nov., a new species of the genus Amycolatopsis isolated from soil in Iheya island, Japan.</title>
        <authorList>
            <person name="Ngamcharungchit C."/>
            <person name="Kanto H."/>
            <person name="Take A."/>
            <person name="Intra B."/>
            <person name="Matsumoto A."/>
            <person name="Panbangred W."/>
            <person name="Inahashi Y."/>
        </authorList>
    </citation>
    <scope>NUCLEOTIDE SEQUENCE</scope>
    <source>
        <strain evidence="1">OK19-0408</strain>
    </source>
</reference>